<gene>
    <name evidence="1" type="ORF">ACH5RR_032192</name>
</gene>
<dbReference type="EMBL" id="JBJUIK010000013">
    <property type="protein sequence ID" value="KAL3506810.1"/>
    <property type="molecule type" value="Genomic_DNA"/>
</dbReference>
<sequence>MIRQREKWLTNSKCNNKNLNIVAKYIAMIADKESGKDDSHVEMIEVGQRTATMGTPTGNITAPLPASMDAANESTIMCILDKLEGVDVITPMQITQKHFRAYGIFN</sequence>
<dbReference type="AlphaFoldDB" id="A0ABD2YHE0"/>
<protein>
    <submittedName>
        <fullName evidence="1">Uncharacterized protein</fullName>
    </submittedName>
</protein>
<keyword evidence="2" id="KW-1185">Reference proteome</keyword>
<evidence type="ECO:0000313" key="1">
    <source>
        <dbReference type="EMBL" id="KAL3506810.1"/>
    </source>
</evidence>
<reference evidence="1 2" key="1">
    <citation type="submission" date="2024-11" db="EMBL/GenBank/DDBJ databases">
        <title>A near-complete genome assembly of Cinchona calisaya.</title>
        <authorList>
            <person name="Lian D.C."/>
            <person name="Zhao X.W."/>
            <person name="Wei L."/>
        </authorList>
    </citation>
    <scope>NUCLEOTIDE SEQUENCE [LARGE SCALE GENOMIC DNA]</scope>
    <source>
        <tissue evidence="1">Nenye</tissue>
    </source>
</reference>
<proteinExistence type="predicted"/>
<organism evidence="1 2">
    <name type="scientific">Cinchona calisaya</name>
    <dbReference type="NCBI Taxonomy" id="153742"/>
    <lineage>
        <taxon>Eukaryota</taxon>
        <taxon>Viridiplantae</taxon>
        <taxon>Streptophyta</taxon>
        <taxon>Embryophyta</taxon>
        <taxon>Tracheophyta</taxon>
        <taxon>Spermatophyta</taxon>
        <taxon>Magnoliopsida</taxon>
        <taxon>eudicotyledons</taxon>
        <taxon>Gunneridae</taxon>
        <taxon>Pentapetalae</taxon>
        <taxon>asterids</taxon>
        <taxon>lamiids</taxon>
        <taxon>Gentianales</taxon>
        <taxon>Rubiaceae</taxon>
        <taxon>Cinchonoideae</taxon>
        <taxon>Cinchoneae</taxon>
        <taxon>Cinchona</taxon>
    </lineage>
</organism>
<comment type="caution">
    <text evidence="1">The sequence shown here is derived from an EMBL/GenBank/DDBJ whole genome shotgun (WGS) entry which is preliminary data.</text>
</comment>
<evidence type="ECO:0000313" key="2">
    <source>
        <dbReference type="Proteomes" id="UP001630127"/>
    </source>
</evidence>
<dbReference type="Proteomes" id="UP001630127">
    <property type="component" value="Unassembled WGS sequence"/>
</dbReference>
<accession>A0ABD2YHE0</accession>
<name>A0ABD2YHE0_9GENT</name>